<evidence type="ECO:0000256" key="2">
    <source>
        <dbReference type="ARBA" id="ARBA00022927"/>
    </source>
</evidence>
<dbReference type="EMBL" id="HAAD01000413">
    <property type="protein sequence ID" value="CDG66645.1"/>
    <property type="molecule type" value="mRNA"/>
</dbReference>
<feature type="domain" description="NTF2" evidence="5">
    <location>
        <begin position="25"/>
        <end position="141"/>
    </location>
</feature>
<keyword evidence="1 4" id="KW-0813">Transport</keyword>
<feature type="non-terminal residue" evidence="6">
    <location>
        <position position="1"/>
    </location>
</feature>
<keyword evidence="2 4" id="KW-0653">Protein transport</keyword>
<accession>T2M412</accession>
<dbReference type="GO" id="GO:0005737">
    <property type="term" value="C:cytoplasm"/>
    <property type="evidence" value="ECO:0007669"/>
    <property type="project" value="UniProtKB-SubCell"/>
</dbReference>
<dbReference type="InterPro" id="IPR002075">
    <property type="entry name" value="NTF2_dom"/>
</dbReference>
<dbReference type="InterPro" id="IPR032710">
    <property type="entry name" value="NTF2-like_dom_sf"/>
</dbReference>
<dbReference type="FunFam" id="3.10.450.50:FF:000006">
    <property type="entry name" value="NTF2-related export protein 2 isoform 1"/>
    <property type="match status" value="1"/>
</dbReference>
<comment type="function">
    <text evidence="4">Has a role in nuclear-cytoplasmic transport of proteins and mRNAs.</text>
</comment>
<gene>
    <name evidence="6" type="primary">NXT1</name>
</gene>
<organism evidence="6">
    <name type="scientific">Hydra vulgaris</name>
    <name type="common">Hydra</name>
    <name type="synonym">Hydra attenuata</name>
    <dbReference type="NCBI Taxonomy" id="6087"/>
    <lineage>
        <taxon>Eukaryota</taxon>
        <taxon>Metazoa</taxon>
        <taxon>Cnidaria</taxon>
        <taxon>Hydrozoa</taxon>
        <taxon>Hydroidolina</taxon>
        <taxon>Anthoathecata</taxon>
        <taxon>Aplanulata</taxon>
        <taxon>Hydridae</taxon>
        <taxon>Hydra</taxon>
    </lineage>
</organism>
<dbReference type="GO" id="GO:0051028">
    <property type="term" value="P:mRNA transport"/>
    <property type="evidence" value="ECO:0007669"/>
    <property type="project" value="UniProtKB-UniRule"/>
</dbReference>
<dbReference type="GO" id="GO:0015031">
    <property type="term" value="P:protein transport"/>
    <property type="evidence" value="ECO:0007669"/>
    <property type="project" value="UniProtKB-KW"/>
</dbReference>
<evidence type="ECO:0000256" key="4">
    <source>
        <dbReference type="RuleBase" id="RU369002"/>
    </source>
</evidence>
<dbReference type="Pfam" id="PF02136">
    <property type="entry name" value="NTF2"/>
    <property type="match status" value="1"/>
</dbReference>
<evidence type="ECO:0000256" key="3">
    <source>
        <dbReference type="ARBA" id="ARBA00023242"/>
    </source>
</evidence>
<dbReference type="PROSITE" id="PS50177">
    <property type="entry name" value="NTF2_DOMAIN"/>
    <property type="match status" value="1"/>
</dbReference>
<keyword evidence="4" id="KW-0963">Cytoplasm</keyword>
<evidence type="ECO:0000313" key="6">
    <source>
        <dbReference type="EMBL" id="CDG66645.1"/>
    </source>
</evidence>
<protein>
    <recommendedName>
        <fullName evidence="4">NTF2-related export protein</fullName>
    </recommendedName>
</protein>
<keyword evidence="3 4" id="KW-0539">Nucleus</keyword>
<evidence type="ECO:0000259" key="5">
    <source>
        <dbReference type="PROSITE" id="PS50177"/>
    </source>
</evidence>
<dbReference type="PANTHER" id="PTHR12612">
    <property type="entry name" value="NUCLEAR TRANSPORT FACTOR 2"/>
    <property type="match status" value="1"/>
</dbReference>
<dbReference type="AlphaFoldDB" id="T2M412"/>
<evidence type="ECO:0000256" key="1">
    <source>
        <dbReference type="ARBA" id="ARBA00022448"/>
    </source>
</evidence>
<dbReference type="Gene3D" id="3.10.450.50">
    <property type="match status" value="1"/>
</dbReference>
<dbReference type="GO" id="GO:0005634">
    <property type="term" value="C:nucleus"/>
    <property type="evidence" value="ECO:0007669"/>
    <property type="project" value="UniProtKB-SubCell"/>
</dbReference>
<dbReference type="InterPro" id="IPR018222">
    <property type="entry name" value="Nuclear_transport_factor_2_euk"/>
</dbReference>
<comment type="subcellular location">
    <subcellularLocation>
        <location evidence="4">Cytoplasm</location>
    </subcellularLocation>
    <subcellularLocation>
        <location evidence="4">Nucleus</location>
    </subcellularLocation>
</comment>
<dbReference type="InterPro" id="IPR045875">
    <property type="entry name" value="NTF2"/>
</dbReference>
<proteinExistence type="evidence at transcript level"/>
<dbReference type="CDD" id="cd00780">
    <property type="entry name" value="NTF2"/>
    <property type="match status" value="1"/>
</dbReference>
<reference evidence="6" key="1">
    <citation type="journal article" date="2013" name="Genome Biol. Evol.">
        <title>Punctuated emergences of genetic and phenotypic innovations in eumetazoan, bilaterian, euteleostome, and hominidae ancestors.</title>
        <authorList>
            <person name="Wenger Y."/>
            <person name="Galliot B."/>
        </authorList>
    </citation>
    <scope>NUCLEOTIDE SEQUENCE</scope>
    <source>
        <tissue evidence="6">Whole animals</tissue>
    </source>
</reference>
<dbReference type="GO" id="GO:0006913">
    <property type="term" value="P:nucleocytoplasmic transport"/>
    <property type="evidence" value="ECO:0007669"/>
    <property type="project" value="UniProtKB-UniRule"/>
</dbReference>
<name>T2M412_HYDVU</name>
<sequence length="143" mass="16367">SFIKIFMATALVSDFKFLSDKACDSAEEFSTLYYNTYDKQRHLLQKLYTDMSSVVWNGNGYHGLTSINDLFINLPVTSHELSTLDCQPISSVACPDRTSILLVCEGAVKYGNEKQRKYFTQKFILMDVNGTWKIANDCFRFID</sequence>
<dbReference type="OrthoDB" id="25408at2759"/>
<dbReference type="SUPFAM" id="SSF54427">
    <property type="entry name" value="NTF2-like"/>
    <property type="match status" value="1"/>
</dbReference>